<evidence type="ECO:0000313" key="5">
    <source>
        <dbReference type="RefSeq" id="XP_022106966.1"/>
    </source>
</evidence>
<keyword evidence="1" id="KW-0067">ATP-binding</keyword>
<dbReference type="Gene3D" id="1.10.510.10">
    <property type="entry name" value="Transferase(Phosphotransferase) domain 1"/>
    <property type="match status" value="1"/>
</dbReference>
<feature type="region of interest" description="Disordered" evidence="2">
    <location>
        <begin position="179"/>
        <end position="350"/>
    </location>
</feature>
<dbReference type="InterPro" id="IPR011009">
    <property type="entry name" value="Kinase-like_dom_sf"/>
</dbReference>
<feature type="compositionally biased region" description="Polar residues" evidence="2">
    <location>
        <begin position="437"/>
        <end position="449"/>
    </location>
</feature>
<dbReference type="PANTHER" id="PTHR23257">
    <property type="entry name" value="SERINE-THREONINE PROTEIN KINASE"/>
    <property type="match status" value="1"/>
</dbReference>
<keyword evidence="1" id="KW-0547">Nucleotide-binding</keyword>
<feature type="domain" description="Protein kinase" evidence="3">
    <location>
        <begin position="574"/>
        <end position="844"/>
    </location>
</feature>
<feature type="region of interest" description="Disordered" evidence="2">
    <location>
        <begin position="1"/>
        <end position="23"/>
    </location>
</feature>
<feature type="compositionally biased region" description="Basic and acidic residues" evidence="2">
    <location>
        <begin position="181"/>
        <end position="190"/>
    </location>
</feature>
<organism evidence="4 5">
    <name type="scientific">Acanthaster planci</name>
    <name type="common">Crown-of-thorns starfish</name>
    <dbReference type="NCBI Taxonomy" id="133434"/>
    <lineage>
        <taxon>Eukaryota</taxon>
        <taxon>Metazoa</taxon>
        <taxon>Echinodermata</taxon>
        <taxon>Eleutherozoa</taxon>
        <taxon>Asterozoa</taxon>
        <taxon>Asteroidea</taxon>
        <taxon>Valvatacea</taxon>
        <taxon>Valvatida</taxon>
        <taxon>Acanthasteridae</taxon>
        <taxon>Acanthaster</taxon>
    </lineage>
</organism>
<feature type="compositionally biased region" description="Polar residues" evidence="2">
    <location>
        <begin position="333"/>
        <end position="344"/>
    </location>
</feature>
<feature type="compositionally biased region" description="Polar residues" evidence="2">
    <location>
        <begin position="538"/>
        <end position="552"/>
    </location>
</feature>
<dbReference type="GeneID" id="110988052"/>
<dbReference type="Pfam" id="PF00069">
    <property type="entry name" value="Pkinase"/>
    <property type="match status" value="1"/>
</dbReference>
<dbReference type="SUPFAM" id="SSF56112">
    <property type="entry name" value="Protein kinase-like (PK-like)"/>
    <property type="match status" value="1"/>
</dbReference>
<dbReference type="AlphaFoldDB" id="A0A8B7ZU06"/>
<feature type="compositionally biased region" description="Polar residues" evidence="2">
    <location>
        <begin position="51"/>
        <end position="65"/>
    </location>
</feature>
<dbReference type="InterPro" id="IPR050167">
    <property type="entry name" value="Ser_Thr_protein_kinase"/>
</dbReference>
<feature type="compositionally biased region" description="Low complexity" evidence="2">
    <location>
        <begin position="512"/>
        <end position="522"/>
    </location>
</feature>
<evidence type="ECO:0000313" key="4">
    <source>
        <dbReference type="Proteomes" id="UP000694845"/>
    </source>
</evidence>
<feature type="compositionally biased region" description="Basic and acidic residues" evidence="2">
    <location>
        <begin position="70"/>
        <end position="86"/>
    </location>
</feature>
<feature type="compositionally biased region" description="Polar residues" evidence="2">
    <location>
        <begin position="292"/>
        <end position="302"/>
    </location>
</feature>
<gene>
    <name evidence="5" type="primary">LOC110988052</name>
</gene>
<dbReference type="KEGG" id="aplc:110988052"/>
<dbReference type="PROSITE" id="PS50011">
    <property type="entry name" value="PROTEIN_KINASE_DOM"/>
    <property type="match status" value="1"/>
</dbReference>
<feature type="region of interest" description="Disordered" evidence="2">
    <location>
        <begin position="38"/>
        <end position="86"/>
    </location>
</feature>
<feature type="region of interest" description="Disordered" evidence="2">
    <location>
        <begin position="533"/>
        <end position="552"/>
    </location>
</feature>
<dbReference type="InterPro" id="IPR000719">
    <property type="entry name" value="Prot_kinase_dom"/>
</dbReference>
<dbReference type="GO" id="GO:0004672">
    <property type="term" value="F:protein kinase activity"/>
    <property type="evidence" value="ECO:0007669"/>
    <property type="project" value="InterPro"/>
</dbReference>
<dbReference type="InterPro" id="IPR017441">
    <property type="entry name" value="Protein_kinase_ATP_BS"/>
</dbReference>
<dbReference type="CDD" id="cd00180">
    <property type="entry name" value="PKc"/>
    <property type="match status" value="1"/>
</dbReference>
<feature type="region of interest" description="Disordered" evidence="2">
    <location>
        <begin position="114"/>
        <end position="146"/>
    </location>
</feature>
<feature type="region of interest" description="Disordered" evidence="2">
    <location>
        <begin position="492"/>
        <end position="528"/>
    </location>
</feature>
<dbReference type="RefSeq" id="XP_022106966.1">
    <property type="nucleotide sequence ID" value="XM_022251274.1"/>
</dbReference>
<dbReference type="OrthoDB" id="6128227at2759"/>
<dbReference type="OMA" id="RICIDVT"/>
<evidence type="ECO:0000256" key="2">
    <source>
        <dbReference type="SAM" id="MobiDB-lite"/>
    </source>
</evidence>
<dbReference type="Proteomes" id="UP000694845">
    <property type="component" value="Unplaced"/>
</dbReference>
<protein>
    <submittedName>
        <fullName evidence="5">Uncharacterized protein LOC110988052</fullName>
    </submittedName>
</protein>
<reference evidence="5" key="1">
    <citation type="submission" date="2025-08" db="UniProtKB">
        <authorList>
            <consortium name="RefSeq"/>
        </authorList>
    </citation>
    <scope>IDENTIFICATION</scope>
</reference>
<feature type="region of interest" description="Disordered" evidence="2">
    <location>
        <begin position="435"/>
        <end position="454"/>
    </location>
</feature>
<sequence>MARRQVPPDLDGRGDTFPFKRGEGESFATRFMRRLRSGPKVAPVSLHDPNNESSLDTNNGSQGTPSIPRGDNEDPDGLRPGDKTWEAKKSHIRDHLGFLKFLRRYRHRKVVPLNGFSDREHTPPSAPRDGPGLLKVTSRNGDHAPDTLTSLKNAYTNGDAFSHRQDIGKYTTVKLKTTLQRNEHRDRNDADSSQQKCQTCPPGQEDSSPDSSEEIQTEQPLCCPDVIRVASKQLPEASPDKEESSLDRISSSRCESPTTSLVSASLLVKEASPGTSSQGEPPKSAGEEMMSALSSLGKTNPRSFEVAQPDLTGGTLPRALKNSRINSHKLPSLASSPQSGTSIVSPPDSRNVLDVTPDVLADEMRTLSPGARQRRIQEITAYIKRRVDLQTLKDLTSNTSIYTSNEKKEIEENADRAEVLLGRLKILIKGAKKRKQQVSSTSQHNQQRQAVHGHVNKTKTCVSGNGGCSPQNGASSQATQVAKVTPSYVPQLALPSTPKVPSGKSAIPTPQPSTKPSKSKAPSPCPAINKRTFRKSVQKQGSPAQPKATSSKDLQALGLPIIDEKDVQPVETKKGTPIKLGCGDYGNVYLMRSHMDGTLMAVKRLTQFGGCQSQDKRTQEMLREIRAMEAVKSCRVFPKFLGVLDLYSFGQEFVGNSRTMKSWSAFKLLYRNSRGPRLLPLDWVRICIDVTEGLDTFHRAGWTHNDLHVGNIMVWRDPKKLTATWEGKIIDLGKASRIKSPPPPKILTFVQMMFAFKNCTQLAPEIVEGRSRYNVKSDIYSLGIVLQDIAKENRLLSGFKTIGDRCVFEEPNRRPELKTILKELNQLCEKFVSPRRVGKTKGTR</sequence>
<accession>A0A8B7ZU06</accession>
<feature type="compositionally biased region" description="Acidic residues" evidence="2">
    <location>
        <begin position="207"/>
        <end position="216"/>
    </location>
</feature>
<keyword evidence="4" id="KW-1185">Reference proteome</keyword>
<proteinExistence type="predicted"/>
<dbReference type="GO" id="GO:0005524">
    <property type="term" value="F:ATP binding"/>
    <property type="evidence" value="ECO:0007669"/>
    <property type="project" value="UniProtKB-UniRule"/>
</dbReference>
<feature type="compositionally biased region" description="Basic and acidic residues" evidence="2">
    <location>
        <begin position="10"/>
        <end position="23"/>
    </location>
</feature>
<evidence type="ECO:0000256" key="1">
    <source>
        <dbReference type="PROSITE-ProRule" id="PRU10141"/>
    </source>
</evidence>
<dbReference type="PROSITE" id="PS00107">
    <property type="entry name" value="PROTEIN_KINASE_ATP"/>
    <property type="match status" value="1"/>
</dbReference>
<name>A0A8B7ZU06_ACAPL</name>
<feature type="binding site" evidence="1">
    <location>
        <position position="603"/>
    </location>
    <ligand>
        <name>ATP</name>
        <dbReference type="ChEBI" id="CHEBI:30616"/>
    </ligand>
</feature>
<dbReference type="Gene3D" id="3.30.200.20">
    <property type="entry name" value="Phosphorylase Kinase, domain 1"/>
    <property type="match status" value="1"/>
</dbReference>
<feature type="compositionally biased region" description="Polar residues" evidence="2">
    <location>
        <begin position="247"/>
        <end position="263"/>
    </location>
</feature>
<evidence type="ECO:0000259" key="3">
    <source>
        <dbReference type="PROSITE" id="PS50011"/>
    </source>
</evidence>